<sequence>MPQHTPPRPICGHCDGFPTVTITTGTRTPDGQRQTITAHCPACRGTGHTTPPVPTPGSGPERHGRPDPHPGPPRPPRQ</sequence>
<keyword evidence="3" id="KW-1185">Reference proteome</keyword>
<proteinExistence type="predicted"/>
<dbReference type="Proteomes" id="UP000498980">
    <property type="component" value="Unassembled WGS sequence"/>
</dbReference>
<reference evidence="2 3" key="1">
    <citation type="submission" date="2020-05" db="EMBL/GenBank/DDBJ databases">
        <title>Whole genome shotgun sequence of Streptomyces fulvorobeus NBRC 15897.</title>
        <authorList>
            <person name="Komaki H."/>
            <person name="Tamura T."/>
        </authorList>
    </citation>
    <scope>NUCLEOTIDE SEQUENCE [LARGE SCALE GENOMIC DNA]</scope>
    <source>
        <strain evidence="2 3">NBRC 15897</strain>
    </source>
</reference>
<organism evidence="2 3">
    <name type="scientific">Streptomyces fulvorobeus</name>
    <dbReference type="NCBI Taxonomy" id="284028"/>
    <lineage>
        <taxon>Bacteria</taxon>
        <taxon>Bacillati</taxon>
        <taxon>Actinomycetota</taxon>
        <taxon>Actinomycetes</taxon>
        <taxon>Kitasatosporales</taxon>
        <taxon>Streptomycetaceae</taxon>
        <taxon>Streptomyces</taxon>
    </lineage>
</organism>
<comment type="caution">
    <text evidence="2">The sequence shown here is derived from an EMBL/GenBank/DDBJ whole genome shotgun (WGS) entry which is preliminary data.</text>
</comment>
<feature type="region of interest" description="Disordered" evidence="1">
    <location>
        <begin position="41"/>
        <end position="78"/>
    </location>
</feature>
<feature type="compositionally biased region" description="Pro residues" evidence="1">
    <location>
        <begin position="69"/>
        <end position="78"/>
    </location>
</feature>
<evidence type="ECO:0000313" key="2">
    <source>
        <dbReference type="EMBL" id="GFM96836.1"/>
    </source>
</evidence>
<evidence type="ECO:0000313" key="3">
    <source>
        <dbReference type="Proteomes" id="UP000498980"/>
    </source>
</evidence>
<accession>A0A7J0C549</accession>
<protein>
    <submittedName>
        <fullName evidence="2">Uncharacterized protein</fullName>
    </submittedName>
</protein>
<name>A0A7J0C549_9ACTN</name>
<dbReference type="AlphaFoldDB" id="A0A7J0C549"/>
<dbReference type="EMBL" id="BLWC01000001">
    <property type="protein sequence ID" value="GFM96836.1"/>
    <property type="molecule type" value="Genomic_DNA"/>
</dbReference>
<gene>
    <name evidence="2" type="ORF">Sfulv_16470</name>
</gene>
<evidence type="ECO:0000256" key="1">
    <source>
        <dbReference type="SAM" id="MobiDB-lite"/>
    </source>
</evidence>